<dbReference type="AlphaFoldDB" id="A0A1L9QWG2"/>
<name>A0A1L9QWG2_9CYAN</name>
<dbReference type="EMBL" id="MLAW01000003">
    <property type="protein sequence ID" value="OJJ27018.1"/>
    <property type="molecule type" value="Genomic_DNA"/>
</dbReference>
<feature type="domain" description="Nif11" evidence="1">
    <location>
        <begin position="1"/>
        <end position="51"/>
    </location>
</feature>
<dbReference type="Pfam" id="PF07862">
    <property type="entry name" value="Nif11"/>
    <property type="match status" value="1"/>
</dbReference>
<proteinExistence type="predicted"/>
<protein>
    <recommendedName>
        <fullName evidence="1">Nif11 domain-containing protein</fullName>
    </recommendedName>
</protein>
<evidence type="ECO:0000313" key="3">
    <source>
        <dbReference type="Proteomes" id="UP000183940"/>
    </source>
</evidence>
<organism evidence="2 3">
    <name type="scientific">Roseofilum reptotaenium AO1-A</name>
    <dbReference type="NCBI Taxonomy" id="1925591"/>
    <lineage>
        <taxon>Bacteria</taxon>
        <taxon>Bacillati</taxon>
        <taxon>Cyanobacteriota</taxon>
        <taxon>Cyanophyceae</taxon>
        <taxon>Desertifilales</taxon>
        <taxon>Desertifilaceae</taxon>
        <taxon>Roseofilum</taxon>
    </lineage>
</organism>
<comment type="caution">
    <text evidence="2">The sequence shown here is derived from an EMBL/GenBank/DDBJ whole genome shotgun (WGS) entry which is preliminary data.</text>
</comment>
<accession>A0A1L9QWG2</accession>
<evidence type="ECO:0000259" key="1">
    <source>
        <dbReference type="Pfam" id="PF07862"/>
    </source>
</evidence>
<keyword evidence="3" id="KW-1185">Reference proteome</keyword>
<gene>
    <name evidence="2" type="ORF">BI308_02890</name>
</gene>
<dbReference type="STRING" id="1925591.BI308_02890"/>
<dbReference type="Proteomes" id="UP000183940">
    <property type="component" value="Unassembled WGS sequence"/>
</dbReference>
<reference evidence="2" key="1">
    <citation type="submission" date="2016-10" db="EMBL/GenBank/DDBJ databases">
        <title>CRISPR-Cas defence system in Roseofilum reptotaenium: evidence of a bacteriophage-cyanobacterium arms race in the coral black band disease.</title>
        <authorList>
            <person name="Buerger P."/>
            <person name="Wood-Charlson E.M."/>
            <person name="Weynberg K.D."/>
            <person name="Willis B."/>
            <person name="Van Oppen M.J."/>
        </authorList>
    </citation>
    <scope>NUCLEOTIDE SEQUENCE [LARGE SCALE GENOMIC DNA]</scope>
    <source>
        <strain evidence="2">AO1-A</strain>
    </source>
</reference>
<dbReference type="InterPro" id="IPR012903">
    <property type="entry name" value="Nif11"/>
</dbReference>
<evidence type="ECO:0000313" key="2">
    <source>
        <dbReference type="EMBL" id="OJJ27018.1"/>
    </source>
</evidence>
<sequence>MSVQVALHFIEQFRADEQFKTRLLALNKNPNLEGFVQLGSELGLHFTVAELNEAHKHDWAMRGLLYSKDDG</sequence>